<feature type="binding site" evidence="7">
    <location>
        <position position="148"/>
    </location>
    <ligand>
        <name>a 1,2-diacyl-sn-glycero-3-phospho-(1'-sn-glycerol)</name>
        <dbReference type="ChEBI" id="CHEBI:64716"/>
    </ligand>
</feature>
<comment type="similarity">
    <text evidence="1 7">Belongs to the Lgt family.</text>
</comment>
<dbReference type="GO" id="GO:0042158">
    <property type="term" value="P:lipoprotein biosynthetic process"/>
    <property type="evidence" value="ECO:0007669"/>
    <property type="project" value="UniProtKB-UniRule"/>
</dbReference>
<feature type="transmembrane region" description="Helical" evidence="7">
    <location>
        <begin position="213"/>
        <end position="232"/>
    </location>
</feature>
<dbReference type="GO" id="GO:0008961">
    <property type="term" value="F:phosphatidylglycerol-prolipoprotein diacylglyceryl transferase activity"/>
    <property type="evidence" value="ECO:0007669"/>
    <property type="project" value="UniProtKB-UniRule"/>
</dbReference>
<evidence type="ECO:0000256" key="1">
    <source>
        <dbReference type="ARBA" id="ARBA00007150"/>
    </source>
</evidence>
<evidence type="ECO:0000256" key="8">
    <source>
        <dbReference type="SAM" id="MobiDB-lite"/>
    </source>
</evidence>
<dbReference type="HAMAP" id="MF_01147">
    <property type="entry name" value="Lgt"/>
    <property type="match status" value="1"/>
</dbReference>
<proteinExistence type="inferred from homology"/>
<evidence type="ECO:0000256" key="5">
    <source>
        <dbReference type="ARBA" id="ARBA00022989"/>
    </source>
</evidence>
<dbReference type="InterPro" id="IPR001640">
    <property type="entry name" value="Lgt"/>
</dbReference>
<feature type="transmembrane region" description="Helical" evidence="7">
    <location>
        <begin position="189"/>
        <end position="206"/>
    </location>
</feature>
<comment type="subcellular location">
    <subcellularLocation>
        <location evidence="7">Cell membrane</location>
        <topology evidence="7">Multi-pass membrane protein</topology>
    </subcellularLocation>
</comment>
<feature type="transmembrane region" description="Helical" evidence="7">
    <location>
        <begin position="104"/>
        <end position="122"/>
    </location>
</feature>
<keyword evidence="3 7" id="KW-0808">Transferase</keyword>
<keyword evidence="4 7" id="KW-0812">Transmembrane</keyword>
<keyword evidence="5 7" id="KW-1133">Transmembrane helix</keyword>
<dbReference type="RefSeq" id="WP_166657656.1">
    <property type="nucleotide sequence ID" value="NZ_SOAU01000001.1"/>
</dbReference>
<dbReference type="EC" id="2.5.1.145" evidence="7"/>
<evidence type="ECO:0000313" key="9">
    <source>
        <dbReference type="EMBL" id="TDT17910.1"/>
    </source>
</evidence>
<evidence type="ECO:0000256" key="4">
    <source>
        <dbReference type="ARBA" id="ARBA00022692"/>
    </source>
</evidence>
<organism evidence="9 10">
    <name type="scientific">Ilumatobacter fluminis</name>
    <dbReference type="NCBI Taxonomy" id="467091"/>
    <lineage>
        <taxon>Bacteria</taxon>
        <taxon>Bacillati</taxon>
        <taxon>Actinomycetota</taxon>
        <taxon>Acidimicrobiia</taxon>
        <taxon>Acidimicrobiales</taxon>
        <taxon>Ilumatobacteraceae</taxon>
        <taxon>Ilumatobacter</taxon>
    </lineage>
</organism>
<comment type="function">
    <text evidence="7">Catalyzes the transfer of the diacylglyceryl group from phosphatidylglycerol to the sulfhydryl group of the N-terminal cysteine of a prolipoprotein, the first step in the formation of mature lipoproteins.</text>
</comment>
<feature type="transmembrane region" description="Helical" evidence="7">
    <location>
        <begin position="248"/>
        <end position="266"/>
    </location>
</feature>
<dbReference type="PANTHER" id="PTHR30589">
    <property type="entry name" value="PROLIPOPROTEIN DIACYLGLYCERYL TRANSFERASE"/>
    <property type="match status" value="1"/>
</dbReference>
<evidence type="ECO:0000256" key="6">
    <source>
        <dbReference type="ARBA" id="ARBA00023136"/>
    </source>
</evidence>
<dbReference type="NCBIfam" id="TIGR00544">
    <property type="entry name" value="lgt"/>
    <property type="match status" value="1"/>
</dbReference>
<evidence type="ECO:0000256" key="3">
    <source>
        <dbReference type="ARBA" id="ARBA00022679"/>
    </source>
</evidence>
<sequence>MNTLAATIGAIVASIPSPPSGSISIGPLDLRAYGLMIALGVIAAVWLCGRLLEQKGAGTTDDVSAIAIWGVGAGIIGARLYHVATDWERFEDNLGAIPKIWEGGLGIPGGLLFGVIVGMWQAKRRGIEPLVMLTCAAPAIALAQAIGRWGNWFNQELYGRATDLPWALEIDDDHLPAGYESGTTFHPTFLYESMWNFALAGFLIWVDRRFRLAPGRLMAVYLMGYGTGRFWIEGLRIDPADEIAGLRFNQWVSLVAIAAGALWLFLTRGQKWPETPVAGDADGTDGTVADPVRVDEPDTADDAPDGAALDVDD</sequence>
<name>A0A4R7I3T3_9ACTN</name>
<dbReference type="Proteomes" id="UP000294558">
    <property type="component" value="Unassembled WGS sequence"/>
</dbReference>
<dbReference type="EMBL" id="SOAU01000001">
    <property type="protein sequence ID" value="TDT17910.1"/>
    <property type="molecule type" value="Genomic_DNA"/>
</dbReference>
<dbReference type="PANTHER" id="PTHR30589:SF0">
    <property type="entry name" value="PHOSPHATIDYLGLYCEROL--PROLIPOPROTEIN DIACYLGLYCERYL TRANSFERASE"/>
    <property type="match status" value="1"/>
</dbReference>
<keyword evidence="6 7" id="KW-0472">Membrane</keyword>
<feature type="compositionally biased region" description="Acidic residues" evidence="8">
    <location>
        <begin position="297"/>
        <end position="313"/>
    </location>
</feature>
<evidence type="ECO:0000313" key="10">
    <source>
        <dbReference type="Proteomes" id="UP000294558"/>
    </source>
</evidence>
<dbReference type="UniPathway" id="UPA00664"/>
<gene>
    <name evidence="7" type="primary">lgt</name>
    <name evidence="9" type="ORF">BDK89_3523</name>
</gene>
<protein>
    <recommendedName>
        <fullName evidence="7">Phosphatidylglycerol--prolipoprotein diacylglyceryl transferase</fullName>
        <ecNumber evidence="7">2.5.1.145</ecNumber>
    </recommendedName>
</protein>
<comment type="caution">
    <text evidence="9">The sequence shown here is derived from an EMBL/GenBank/DDBJ whole genome shotgun (WGS) entry which is preliminary data.</text>
</comment>
<feature type="compositionally biased region" description="Low complexity" evidence="8">
    <location>
        <begin position="275"/>
        <end position="291"/>
    </location>
</feature>
<dbReference type="PROSITE" id="PS01311">
    <property type="entry name" value="LGT"/>
    <property type="match status" value="1"/>
</dbReference>
<dbReference type="AlphaFoldDB" id="A0A4R7I3T3"/>
<accession>A0A4R7I3T3</accession>
<dbReference type="GO" id="GO:0005886">
    <property type="term" value="C:plasma membrane"/>
    <property type="evidence" value="ECO:0007669"/>
    <property type="project" value="UniProtKB-SubCell"/>
</dbReference>
<keyword evidence="9" id="KW-0449">Lipoprotein</keyword>
<feature type="region of interest" description="Disordered" evidence="8">
    <location>
        <begin position="275"/>
        <end position="313"/>
    </location>
</feature>
<comment type="pathway">
    <text evidence="7">Protein modification; lipoprotein biosynthesis (diacylglyceryl transfer).</text>
</comment>
<keyword evidence="10" id="KW-1185">Reference proteome</keyword>
<evidence type="ECO:0000256" key="7">
    <source>
        <dbReference type="HAMAP-Rule" id="MF_01147"/>
    </source>
</evidence>
<feature type="transmembrane region" description="Helical" evidence="7">
    <location>
        <begin position="32"/>
        <end position="52"/>
    </location>
</feature>
<dbReference type="Pfam" id="PF01790">
    <property type="entry name" value="LGT"/>
    <property type="match status" value="1"/>
</dbReference>
<feature type="transmembrane region" description="Helical" evidence="7">
    <location>
        <begin position="129"/>
        <end position="147"/>
    </location>
</feature>
<evidence type="ECO:0000256" key="2">
    <source>
        <dbReference type="ARBA" id="ARBA00022475"/>
    </source>
</evidence>
<reference evidence="9 10" key="1">
    <citation type="submission" date="2019-03" db="EMBL/GenBank/DDBJ databases">
        <title>Sequencing the genomes of 1000 actinobacteria strains.</title>
        <authorList>
            <person name="Klenk H.-P."/>
        </authorList>
    </citation>
    <scope>NUCLEOTIDE SEQUENCE [LARGE SCALE GENOMIC DNA]</scope>
    <source>
        <strain evidence="9 10">DSM 18936</strain>
    </source>
</reference>
<comment type="catalytic activity">
    <reaction evidence="7">
        <text>L-cysteinyl-[prolipoprotein] + a 1,2-diacyl-sn-glycero-3-phospho-(1'-sn-glycerol) = an S-1,2-diacyl-sn-glyceryl-L-cysteinyl-[prolipoprotein] + sn-glycerol 1-phosphate + H(+)</text>
        <dbReference type="Rhea" id="RHEA:56712"/>
        <dbReference type="Rhea" id="RHEA-COMP:14679"/>
        <dbReference type="Rhea" id="RHEA-COMP:14680"/>
        <dbReference type="ChEBI" id="CHEBI:15378"/>
        <dbReference type="ChEBI" id="CHEBI:29950"/>
        <dbReference type="ChEBI" id="CHEBI:57685"/>
        <dbReference type="ChEBI" id="CHEBI:64716"/>
        <dbReference type="ChEBI" id="CHEBI:140658"/>
        <dbReference type="EC" id="2.5.1.145"/>
    </reaction>
</comment>
<feature type="transmembrane region" description="Helical" evidence="7">
    <location>
        <begin position="64"/>
        <end position="84"/>
    </location>
</feature>
<keyword evidence="2 7" id="KW-1003">Cell membrane</keyword>